<organism evidence="2 3">
    <name type="scientific">Meganyctiphanes norvegica</name>
    <name type="common">Northern krill</name>
    <name type="synonym">Thysanopoda norvegica</name>
    <dbReference type="NCBI Taxonomy" id="48144"/>
    <lineage>
        <taxon>Eukaryota</taxon>
        <taxon>Metazoa</taxon>
        <taxon>Ecdysozoa</taxon>
        <taxon>Arthropoda</taxon>
        <taxon>Crustacea</taxon>
        <taxon>Multicrustacea</taxon>
        <taxon>Malacostraca</taxon>
        <taxon>Eumalacostraca</taxon>
        <taxon>Eucarida</taxon>
        <taxon>Euphausiacea</taxon>
        <taxon>Euphausiidae</taxon>
        <taxon>Meganyctiphanes</taxon>
    </lineage>
</organism>
<proteinExistence type="predicted"/>
<feature type="region of interest" description="Disordered" evidence="1">
    <location>
        <begin position="190"/>
        <end position="217"/>
    </location>
</feature>
<comment type="caution">
    <text evidence="2">The sequence shown here is derived from an EMBL/GenBank/DDBJ whole genome shotgun (WGS) entry which is preliminary data.</text>
</comment>
<keyword evidence="3" id="KW-1185">Reference proteome</keyword>
<sequence length="217" mass="24211">MVEISDEVEGENMPLIRDDVLEFLPIEKKSAKLTNEEPSLNTVVDQFPSPVEDTVNTTPLPDMDLFHTTTSMSPVINSPEYHLIPNDTEQQNTVLNQPFLGPGIDPDYPTLLGTDDDTPVSTWYQSVHGDIRYHGVSPRYQSLIGTDDDPALIGKKLDAERGDIPFSLEVKDDYVTPSLQVRESEQLKTSVQTNRTEMFPKGDGPGVSSKHQSPWGW</sequence>
<reference evidence="2 3" key="1">
    <citation type="submission" date="2024-05" db="EMBL/GenBank/DDBJ databases">
        <authorList>
            <person name="Wallberg A."/>
        </authorList>
    </citation>
    <scope>NUCLEOTIDE SEQUENCE [LARGE SCALE GENOMIC DNA]</scope>
</reference>
<name>A0AAV2RVP1_MEGNR</name>
<dbReference type="AlphaFoldDB" id="A0AAV2RVP1"/>
<evidence type="ECO:0000313" key="3">
    <source>
        <dbReference type="Proteomes" id="UP001497623"/>
    </source>
</evidence>
<evidence type="ECO:0000313" key="2">
    <source>
        <dbReference type="EMBL" id="CAL4142770.1"/>
    </source>
</evidence>
<protein>
    <submittedName>
        <fullName evidence="2">Uncharacterized protein</fullName>
    </submittedName>
</protein>
<dbReference type="Proteomes" id="UP001497623">
    <property type="component" value="Unassembled WGS sequence"/>
</dbReference>
<evidence type="ECO:0000256" key="1">
    <source>
        <dbReference type="SAM" id="MobiDB-lite"/>
    </source>
</evidence>
<accession>A0AAV2RVP1</accession>
<dbReference type="EMBL" id="CAXKWB010033378">
    <property type="protein sequence ID" value="CAL4142770.1"/>
    <property type="molecule type" value="Genomic_DNA"/>
</dbReference>
<gene>
    <name evidence="2" type="ORF">MNOR_LOCUS29187</name>
</gene>